<dbReference type="PANTHER" id="PTHR43798:SF33">
    <property type="entry name" value="HYDROLASE, PUTATIVE (AFU_ORTHOLOGUE AFUA_2G14860)-RELATED"/>
    <property type="match status" value="1"/>
</dbReference>
<organism evidence="2 3">
    <name type="scientific">Cristinia sonorae</name>
    <dbReference type="NCBI Taxonomy" id="1940300"/>
    <lineage>
        <taxon>Eukaryota</taxon>
        <taxon>Fungi</taxon>
        <taxon>Dikarya</taxon>
        <taxon>Basidiomycota</taxon>
        <taxon>Agaricomycotina</taxon>
        <taxon>Agaricomycetes</taxon>
        <taxon>Agaricomycetidae</taxon>
        <taxon>Agaricales</taxon>
        <taxon>Pleurotineae</taxon>
        <taxon>Stephanosporaceae</taxon>
        <taxon>Cristinia</taxon>
    </lineage>
</organism>
<dbReference type="AlphaFoldDB" id="A0A8K0XTL3"/>
<name>A0A8K0XTL3_9AGAR</name>
<gene>
    <name evidence="2" type="ORF">BXZ70DRAFT_615575</name>
</gene>
<evidence type="ECO:0000313" key="2">
    <source>
        <dbReference type="EMBL" id="KAH8104778.1"/>
    </source>
</evidence>
<dbReference type="Pfam" id="PF00561">
    <property type="entry name" value="Abhydrolase_1"/>
    <property type="match status" value="1"/>
</dbReference>
<dbReference type="InterPro" id="IPR000073">
    <property type="entry name" value="AB_hydrolase_1"/>
</dbReference>
<dbReference type="Gene3D" id="3.40.50.1820">
    <property type="entry name" value="alpha/beta hydrolase"/>
    <property type="match status" value="1"/>
</dbReference>
<dbReference type="EMBL" id="JAEVFJ010000005">
    <property type="protein sequence ID" value="KAH8104778.1"/>
    <property type="molecule type" value="Genomic_DNA"/>
</dbReference>
<dbReference type="Proteomes" id="UP000813824">
    <property type="component" value="Unassembled WGS sequence"/>
</dbReference>
<sequence>MSAQVGRFVTSKDGTKIWADDAGNKEGIPVIFIHGLACTGHAWDKQFHNPALLENLYMVRYELRGHSRSDYPWGAEWYTQQKYAEDFMAVCEGFGLKKPFVCGWSLGAATVCDVAQIFGPDIIAGVIFAGGPVITHSHHSNFSHAELRSNFPSFLDPSGDKQPQAAHVFVDSCLKYPARDLPYETRLKWLGGYLMQPPSIRKWTFSRAQEWDKWEKEFASKTPHLLVQGREDKHSDTEKMLPIAQGVLPHMEIKIIEDIGHAPAYEAAEEHDAYLLDFVLRVSGKKA</sequence>
<dbReference type="SUPFAM" id="SSF53474">
    <property type="entry name" value="alpha/beta-Hydrolases"/>
    <property type="match status" value="1"/>
</dbReference>
<dbReference type="InterPro" id="IPR029058">
    <property type="entry name" value="AB_hydrolase_fold"/>
</dbReference>
<evidence type="ECO:0000313" key="3">
    <source>
        <dbReference type="Proteomes" id="UP000813824"/>
    </source>
</evidence>
<dbReference type="PANTHER" id="PTHR43798">
    <property type="entry name" value="MONOACYLGLYCEROL LIPASE"/>
    <property type="match status" value="1"/>
</dbReference>
<dbReference type="InterPro" id="IPR050266">
    <property type="entry name" value="AB_hydrolase_sf"/>
</dbReference>
<accession>A0A8K0XTL3</accession>
<comment type="caution">
    <text evidence="2">The sequence shown here is derived from an EMBL/GenBank/DDBJ whole genome shotgun (WGS) entry which is preliminary data.</text>
</comment>
<proteinExistence type="predicted"/>
<reference evidence="2" key="1">
    <citation type="journal article" date="2021" name="New Phytol.">
        <title>Evolutionary innovations through gain and loss of genes in the ectomycorrhizal Boletales.</title>
        <authorList>
            <person name="Wu G."/>
            <person name="Miyauchi S."/>
            <person name="Morin E."/>
            <person name="Kuo A."/>
            <person name="Drula E."/>
            <person name="Varga T."/>
            <person name="Kohler A."/>
            <person name="Feng B."/>
            <person name="Cao Y."/>
            <person name="Lipzen A."/>
            <person name="Daum C."/>
            <person name="Hundley H."/>
            <person name="Pangilinan J."/>
            <person name="Johnson J."/>
            <person name="Barry K."/>
            <person name="LaButti K."/>
            <person name="Ng V."/>
            <person name="Ahrendt S."/>
            <person name="Min B."/>
            <person name="Choi I.G."/>
            <person name="Park H."/>
            <person name="Plett J.M."/>
            <person name="Magnuson J."/>
            <person name="Spatafora J.W."/>
            <person name="Nagy L.G."/>
            <person name="Henrissat B."/>
            <person name="Grigoriev I.V."/>
            <person name="Yang Z.L."/>
            <person name="Xu J."/>
            <person name="Martin F.M."/>
        </authorList>
    </citation>
    <scope>NUCLEOTIDE SEQUENCE</scope>
    <source>
        <strain evidence="2">KKN 215</strain>
    </source>
</reference>
<dbReference type="OrthoDB" id="408373at2759"/>
<dbReference type="GO" id="GO:0016020">
    <property type="term" value="C:membrane"/>
    <property type="evidence" value="ECO:0007669"/>
    <property type="project" value="TreeGrafter"/>
</dbReference>
<protein>
    <submittedName>
        <fullName evidence="2">Alpha/beta-hydrolase</fullName>
    </submittedName>
</protein>
<feature type="domain" description="AB hydrolase-1" evidence="1">
    <location>
        <begin position="29"/>
        <end position="266"/>
    </location>
</feature>
<keyword evidence="3" id="KW-1185">Reference proteome</keyword>
<evidence type="ECO:0000259" key="1">
    <source>
        <dbReference type="Pfam" id="PF00561"/>
    </source>
</evidence>